<protein>
    <submittedName>
        <fullName evidence="1">Uncharacterized protein</fullName>
    </submittedName>
</protein>
<accession>A0ABQ5HRJ6</accession>
<reference evidence="1" key="1">
    <citation type="journal article" date="2022" name="Int. J. Mol. Sci.">
        <title>Draft Genome of Tanacetum Coccineum: Genomic Comparison of Closely Related Tanacetum-Family Plants.</title>
        <authorList>
            <person name="Yamashiro T."/>
            <person name="Shiraishi A."/>
            <person name="Nakayama K."/>
            <person name="Satake H."/>
        </authorList>
    </citation>
    <scope>NUCLEOTIDE SEQUENCE</scope>
</reference>
<name>A0ABQ5HRJ6_9ASTR</name>
<dbReference type="Proteomes" id="UP001151760">
    <property type="component" value="Unassembled WGS sequence"/>
</dbReference>
<comment type="caution">
    <text evidence="1">The sequence shown here is derived from an EMBL/GenBank/DDBJ whole genome shotgun (WGS) entry which is preliminary data.</text>
</comment>
<keyword evidence="2" id="KW-1185">Reference proteome</keyword>
<proteinExistence type="predicted"/>
<reference evidence="1" key="2">
    <citation type="submission" date="2022-01" db="EMBL/GenBank/DDBJ databases">
        <authorList>
            <person name="Yamashiro T."/>
            <person name="Shiraishi A."/>
            <person name="Satake H."/>
            <person name="Nakayama K."/>
        </authorList>
    </citation>
    <scope>NUCLEOTIDE SEQUENCE</scope>
</reference>
<evidence type="ECO:0000313" key="1">
    <source>
        <dbReference type="EMBL" id="GJT90498.1"/>
    </source>
</evidence>
<sequence length="485" mass="55441">MSQDVLLTVMNSMSLIGESVNMERKRNESCDKCFNLDAELLKSQNAHNDLLKSYSQLEKHCISLELSIQLNQEIFQKDESCNNQNALEIPEFFENNDLKAQLQDKDTTICKLKEIIKSMREKSKEENVNYDYCEIETKNVELENSVAKLLSENERLCKEINHVKQVFKDQFDSIKKTRVRTKEQSDSLIDKLNLKSAKNEDLKAQIQDKKLLKLKGKEIVDIVAQIPSANTIVPGIFKLDLDPLAPRLLQNREAHIDYLKYTQEQADIIQGILEQDKAKQPLDNALDFAVGPIGTVNLQAHYEWSLCQTIDSEPDCFYRYEYGSRTDRCGMGGAIGGESDLDVCWGRMLVSKMGGYNAYRCRESGCSRCSSESGCFKILVIEMGIFGVFRIFGMEMFVAARAGGQTKEKDVAYLQTQLLSVKIGRSRKYNSKLKRLIDQRTLQQFLIEIEERQCKTVFLYCICIASIDIGTQTVNSPVYDFRRIS</sequence>
<dbReference type="EMBL" id="BQNB010019926">
    <property type="protein sequence ID" value="GJT90498.1"/>
    <property type="molecule type" value="Genomic_DNA"/>
</dbReference>
<organism evidence="1 2">
    <name type="scientific">Tanacetum coccineum</name>
    <dbReference type="NCBI Taxonomy" id="301880"/>
    <lineage>
        <taxon>Eukaryota</taxon>
        <taxon>Viridiplantae</taxon>
        <taxon>Streptophyta</taxon>
        <taxon>Embryophyta</taxon>
        <taxon>Tracheophyta</taxon>
        <taxon>Spermatophyta</taxon>
        <taxon>Magnoliopsida</taxon>
        <taxon>eudicotyledons</taxon>
        <taxon>Gunneridae</taxon>
        <taxon>Pentapetalae</taxon>
        <taxon>asterids</taxon>
        <taxon>campanulids</taxon>
        <taxon>Asterales</taxon>
        <taxon>Asteraceae</taxon>
        <taxon>Asteroideae</taxon>
        <taxon>Anthemideae</taxon>
        <taxon>Anthemidinae</taxon>
        <taxon>Tanacetum</taxon>
    </lineage>
</organism>
<evidence type="ECO:0000313" key="2">
    <source>
        <dbReference type="Proteomes" id="UP001151760"/>
    </source>
</evidence>
<gene>
    <name evidence="1" type="ORF">Tco_1079343</name>
</gene>